<name>A0ABX6TFS1_9SPHI</name>
<protein>
    <recommendedName>
        <fullName evidence="3">Bacteriocin-type signal sequence-containing protein</fullName>
    </recommendedName>
</protein>
<evidence type="ECO:0000313" key="2">
    <source>
        <dbReference type="Proteomes" id="UP000516439"/>
    </source>
</evidence>
<gene>
    <name evidence="1" type="ORF">H9N25_16110</name>
</gene>
<keyword evidence="2" id="KW-1185">Reference proteome</keyword>
<dbReference type="Proteomes" id="UP000516439">
    <property type="component" value="Chromosome"/>
</dbReference>
<evidence type="ECO:0008006" key="3">
    <source>
        <dbReference type="Google" id="ProtNLM"/>
    </source>
</evidence>
<reference evidence="1 2" key="1">
    <citation type="submission" date="2020-09" db="EMBL/GenBank/DDBJ databases">
        <title>Pedobacter sp. SW-16 isolated from soil near Yeocheon.</title>
        <authorList>
            <person name="Im H.S."/>
            <person name="Joung Y."/>
            <person name="Lee S.-S."/>
        </authorList>
    </citation>
    <scope>NUCLEOTIDE SEQUENCE [LARGE SCALE GENOMIC DNA]</scope>
    <source>
        <strain evidence="1 2">SW-16</strain>
    </source>
</reference>
<accession>A0ABX6TFS1</accession>
<proteinExistence type="predicted"/>
<organism evidence="1 2">
    <name type="scientific">Pedobacter riviphilus</name>
    <dbReference type="NCBI Taxonomy" id="2766984"/>
    <lineage>
        <taxon>Bacteria</taxon>
        <taxon>Pseudomonadati</taxon>
        <taxon>Bacteroidota</taxon>
        <taxon>Sphingobacteriia</taxon>
        <taxon>Sphingobacteriales</taxon>
        <taxon>Sphingobacteriaceae</taxon>
        <taxon>Pedobacter</taxon>
    </lineage>
</organism>
<dbReference type="EMBL" id="CP061171">
    <property type="protein sequence ID" value="QNR83469.1"/>
    <property type="molecule type" value="Genomic_DNA"/>
</dbReference>
<dbReference type="RefSeq" id="WP_190326550.1">
    <property type="nucleotide sequence ID" value="NZ_CP061171.1"/>
</dbReference>
<evidence type="ECO:0000313" key="1">
    <source>
        <dbReference type="EMBL" id="QNR83469.1"/>
    </source>
</evidence>
<sequence length="55" mass="6285">MKRIELESLEVIELSKQEIINIEGGKVPLWLYFVAPGTAYLVEKFEKGCECNVLN</sequence>